<keyword evidence="3" id="KW-1185">Reference proteome</keyword>
<evidence type="ECO:0000256" key="1">
    <source>
        <dbReference type="SAM" id="Phobius"/>
    </source>
</evidence>
<keyword evidence="1" id="KW-0472">Membrane</keyword>
<dbReference type="RefSeq" id="WP_385939014.1">
    <property type="nucleotide sequence ID" value="NZ_JBHSOZ010000003.1"/>
</dbReference>
<gene>
    <name evidence="2" type="ORF">ACFPU1_04400</name>
</gene>
<name>A0ABW0YPI0_9BACI</name>
<evidence type="ECO:0000313" key="3">
    <source>
        <dbReference type="Proteomes" id="UP001596142"/>
    </source>
</evidence>
<feature type="transmembrane region" description="Helical" evidence="1">
    <location>
        <begin position="12"/>
        <end position="32"/>
    </location>
</feature>
<evidence type="ECO:0000313" key="2">
    <source>
        <dbReference type="EMBL" id="MFC5712009.1"/>
    </source>
</evidence>
<comment type="caution">
    <text evidence="2">The sequence shown here is derived from an EMBL/GenBank/DDBJ whole genome shotgun (WGS) entry which is preliminary data.</text>
</comment>
<keyword evidence="1" id="KW-0812">Transmembrane</keyword>
<keyword evidence="1" id="KW-1133">Transmembrane helix</keyword>
<sequence>MIRKFQQISGQEWLILLLFILSIIILVSTVQYQSSVDDPWNLPAAAVEEELSDTSLLSFLPERKAVLVDD</sequence>
<proteinExistence type="predicted"/>
<reference evidence="3" key="1">
    <citation type="journal article" date="2019" name="Int. J. Syst. Evol. Microbiol.">
        <title>The Global Catalogue of Microorganisms (GCM) 10K type strain sequencing project: providing services to taxonomists for standard genome sequencing and annotation.</title>
        <authorList>
            <consortium name="The Broad Institute Genomics Platform"/>
            <consortium name="The Broad Institute Genome Sequencing Center for Infectious Disease"/>
            <person name="Wu L."/>
            <person name="Ma J."/>
        </authorList>
    </citation>
    <scope>NUCLEOTIDE SEQUENCE [LARGE SCALE GENOMIC DNA]</scope>
    <source>
        <strain evidence="3">CECT 7184</strain>
    </source>
</reference>
<organism evidence="2 3">
    <name type="scientific">Thalassorhabdus alkalitolerans</name>
    <dbReference type="NCBI Taxonomy" id="2282697"/>
    <lineage>
        <taxon>Bacteria</taxon>
        <taxon>Bacillati</taxon>
        <taxon>Bacillota</taxon>
        <taxon>Bacilli</taxon>
        <taxon>Bacillales</taxon>
        <taxon>Bacillaceae</taxon>
        <taxon>Thalassorhabdus</taxon>
    </lineage>
</organism>
<dbReference type="EMBL" id="JBHSOZ010000003">
    <property type="protein sequence ID" value="MFC5712009.1"/>
    <property type="molecule type" value="Genomic_DNA"/>
</dbReference>
<accession>A0ABW0YPI0</accession>
<dbReference type="Proteomes" id="UP001596142">
    <property type="component" value="Unassembled WGS sequence"/>
</dbReference>
<protein>
    <submittedName>
        <fullName evidence="2">Uncharacterized protein</fullName>
    </submittedName>
</protein>